<dbReference type="GO" id="GO:0071973">
    <property type="term" value="P:bacterial-type flagellum-dependent cell motility"/>
    <property type="evidence" value="ECO:0007669"/>
    <property type="project" value="InterPro"/>
</dbReference>
<dbReference type="Pfam" id="PF02107">
    <property type="entry name" value="FlgH"/>
    <property type="match status" value="1"/>
</dbReference>
<dbReference type="GO" id="GO:0009427">
    <property type="term" value="C:bacterial-type flagellum basal body, distal rod, L ring"/>
    <property type="evidence" value="ECO:0007669"/>
    <property type="project" value="InterPro"/>
</dbReference>
<keyword evidence="8" id="KW-0969">Cilium</keyword>
<name>A0A023D4Q8_ACIMT</name>
<keyword evidence="3" id="KW-0732">Signal</keyword>
<evidence type="ECO:0000256" key="6">
    <source>
        <dbReference type="ARBA" id="ARBA00023237"/>
    </source>
</evidence>
<comment type="caution">
    <text evidence="8">The sequence shown here is derived from an EMBL/GenBank/DDBJ whole genome shotgun (WGS) entry which is preliminary data.</text>
</comment>
<evidence type="ECO:0000313" key="9">
    <source>
        <dbReference type="Proteomes" id="UP000019760"/>
    </source>
</evidence>
<keyword evidence="8" id="KW-0282">Flagellum</keyword>
<accession>A0A023D4Q8</accession>
<evidence type="ECO:0000256" key="7">
    <source>
        <dbReference type="HAMAP-Rule" id="MF_00415"/>
    </source>
</evidence>
<dbReference type="GO" id="GO:0003774">
    <property type="term" value="F:cytoskeletal motor activity"/>
    <property type="evidence" value="ECO:0007669"/>
    <property type="project" value="InterPro"/>
</dbReference>
<dbReference type="PANTHER" id="PTHR34933:SF1">
    <property type="entry name" value="FLAGELLAR L-RING PROTEIN"/>
    <property type="match status" value="1"/>
</dbReference>
<dbReference type="HAMAP" id="MF_00415">
    <property type="entry name" value="FlgH"/>
    <property type="match status" value="1"/>
</dbReference>
<evidence type="ECO:0000256" key="5">
    <source>
        <dbReference type="ARBA" id="ARBA00023143"/>
    </source>
</evidence>
<dbReference type="GO" id="GO:0009279">
    <property type="term" value="C:cell outer membrane"/>
    <property type="evidence" value="ECO:0007669"/>
    <property type="project" value="UniProtKB-SubCell"/>
</dbReference>
<keyword evidence="6 7" id="KW-0998">Cell outer membrane</keyword>
<organism evidence="8 9">
    <name type="scientific">Acidomonas methanolica NBRC 104435</name>
    <dbReference type="NCBI Taxonomy" id="1231351"/>
    <lineage>
        <taxon>Bacteria</taxon>
        <taxon>Pseudomonadati</taxon>
        <taxon>Pseudomonadota</taxon>
        <taxon>Alphaproteobacteria</taxon>
        <taxon>Acetobacterales</taxon>
        <taxon>Acetobacteraceae</taxon>
        <taxon>Acidomonas</taxon>
    </lineage>
</organism>
<reference evidence="8 9" key="2">
    <citation type="journal article" date="2014" name="FEMS Microbiol. Lett.">
        <title>Draft genomic DNA sequence of the facultatively methylotrophic bacterium Acidomonas methanolica type strain MB58.</title>
        <authorList>
            <person name="Higashiura N."/>
            <person name="Hadano H."/>
            <person name="Hirakawa H."/>
            <person name="Matsutani M."/>
            <person name="Takabe S."/>
            <person name="Matsushita K."/>
            <person name="Azuma Y."/>
        </authorList>
    </citation>
    <scope>NUCLEOTIDE SEQUENCE [LARGE SCALE GENOMIC DNA]</scope>
    <source>
        <strain evidence="8 9">MB58</strain>
    </source>
</reference>
<keyword evidence="5 7" id="KW-0975">Bacterial flagellum</keyword>
<keyword evidence="4 7" id="KW-0472">Membrane</keyword>
<dbReference type="AlphaFoldDB" id="A0A023D4Q8"/>
<dbReference type="Proteomes" id="UP000019760">
    <property type="component" value="Unassembled WGS sequence"/>
</dbReference>
<dbReference type="EMBL" id="BAND01000049">
    <property type="protein sequence ID" value="GAJ29148.1"/>
    <property type="molecule type" value="Genomic_DNA"/>
</dbReference>
<evidence type="ECO:0000256" key="3">
    <source>
        <dbReference type="ARBA" id="ARBA00022729"/>
    </source>
</evidence>
<evidence type="ECO:0000256" key="2">
    <source>
        <dbReference type="ARBA" id="ARBA00006929"/>
    </source>
</evidence>
<keyword evidence="9" id="KW-1185">Reference proteome</keyword>
<comment type="subunit">
    <text evidence="7">The basal body constitutes a major portion of the flagellar organelle and consists of four rings (L,P,S, and M) mounted on a central rod.</text>
</comment>
<sequence length="191" mass="20668">MPPLQPPPSEPASLWRSGSRAFFKDQRASQVGDLVTIIVDITDTAALNNNSTTQRTADENLSIPRLFGVKQAILEHLTGAGGLATNSSDDSGATGKISRNETVTLRLAGEITQVLPNGNFVIMAQQEVRVNSELRELKVSGIVRPQDITADNTVTHDRMAEARISYGGRGTLTEIQTPRYGQQILNSVLPF</sequence>
<evidence type="ECO:0000256" key="4">
    <source>
        <dbReference type="ARBA" id="ARBA00023136"/>
    </source>
</evidence>
<keyword evidence="8" id="KW-0966">Cell projection</keyword>
<protein>
    <recommendedName>
        <fullName evidence="7">Flagellar L-ring protein</fullName>
    </recommendedName>
    <alternativeName>
        <fullName evidence="7">Basal body L-ring protein</fullName>
    </alternativeName>
</protein>
<evidence type="ECO:0000256" key="1">
    <source>
        <dbReference type="ARBA" id="ARBA00002591"/>
    </source>
</evidence>
<proteinExistence type="inferred from homology"/>
<comment type="subcellular location">
    <subcellularLocation>
        <location evidence="7">Cell outer membrane</location>
    </subcellularLocation>
    <subcellularLocation>
        <location evidence="7">Bacterial flagellum basal body</location>
    </subcellularLocation>
</comment>
<dbReference type="PANTHER" id="PTHR34933">
    <property type="entry name" value="FLAGELLAR L-RING PROTEIN"/>
    <property type="match status" value="1"/>
</dbReference>
<gene>
    <name evidence="7" type="primary">flgH</name>
    <name evidence="8" type="ORF">Amme_049_002</name>
</gene>
<comment type="similarity">
    <text evidence="2 7">Belongs to the FlgH family.</text>
</comment>
<dbReference type="PRINTS" id="PR01008">
    <property type="entry name" value="FLGLRINGFLGH"/>
</dbReference>
<reference evidence="9" key="1">
    <citation type="journal article" date="2014" name="FEMS Microbiol. Lett.">
        <title>Draft Genomic DNA Sequence of the Facultatively Methylotrophic Bacterium Acidomonas methanolica type strain MB58.</title>
        <authorList>
            <person name="Higashiura N."/>
            <person name="Hadano H."/>
            <person name="Hirakawa H."/>
            <person name="Matsutani M."/>
            <person name="Takabe S."/>
            <person name="Matsushita K."/>
            <person name="Azuma Y."/>
        </authorList>
    </citation>
    <scope>NUCLEOTIDE SEQUENCE [LARGE SCALE GENOMIC DNA]</scope>
    <source>
        <strain evidence="9">MB58</strain>
    </source>
</reference>
<dbReference type="NCBIfam" id="NF001305">
    <property type="entry name" value="PRK00249.1-5"/>
    <property type="match status" value="1"/>
</dbReference>
<comment type="function">
    <text evidence="1 7">Assembles around the rod to form the L-ring and probably protects the motor/basal body from shearing forces during rotation.</text>
</comment>
<dbReference type="InterPro" id="IPR000527">
    <property type="entry name" value="Flag_Lring"/>
</dbReference>
<evidence type="ECO:0000313" key="8">
    <source>
        <dbReference type="EMBL" id="GAJ29148.1"/>
    </source>
</evidence>